<dbReference type="SUPFAM" id="SSF81296">
    <property type="entry name" value="E set domains"/>
    <property type="match status" value="1"/>
</dbReference>
<evidence type="ECO:0000256" key="2">
    <source>
        <dbReference type="ARBA" id="ARBA00022801"/>
    </source>
</evidence>
<dbReference type="InterPro" id="IPR017853">
    <property type="entry name" value="GH"/>
</dbReference>
<evidence type="ECO:0000256" key="1">
    <source>
        <dbReference type="ARBA" id="ARBA00008061"/>
    </source>
</evidence>
<name>A0A9D1CQV4_9FIRM</name>
<dbReference type="SUPFAM" id="SSF51011">
    <property type="entry name" value="Glycosyl hydrolase domain"/>
    <property type="match status" value="1"/>
</dbReference>
<proteinExistence type="inferred from homology"/>
<dbReference type="InterPro" id="IPR006047">
    <property type="entry name" value="GH13_cat_dom"/>
</dbReference>
<accession>A0A9D1CQV4</accession>
<dbReference type="Gene3D" id="3.90.400.10">
    <property type="entry name" value="Oligo-1,6-glucosidase, Domain 2"/>
    <property type="match status" value="1"/>
</dbReference>
<sequence>MRLYHDSRDPFYRWPFGAVSCGQSVRVRLRVEADQAPDLVFVRTWNGAETRSAMRMLGAQEGGYLYEAEIETCDHPCLMWYRFGVQKGEETILYGNAADNLGGVGLQGNADSYQITVCDPAYDTPRWMREGVMYQIMVDRFYNGVPDGSLLRKRDDVRVHADWYERPDSAIAHNGDGLARDFFGGNLEGVRQKLPYLRDLGVTVLYLNPIFRARSNHKYDTGDYREIDPMFGTEEDFARLCRDARAMGIRVMLDGVFSHVGDDSRYFNRYGRYPDVGAYQSKDSPYASWFRFKHFPDSYDCWWGFDTLPNVNEENPDYLRFMLEDDDAVTRHWLRAGASGWRLDVADELPMSFLRRLRARVKDVSPDCAVLGEVWEDASHKVTYDKMRSYVLGDTLDSVMNYPLREALIAFLRGEKTALQAARTVEALRENYPKPFFYSLMNLLGSHDRARIIDVLADAKVETLARDERKAHALTKEQRELGVQRTRMMLRVIACLPGMPCIYYGDEAGMTGAGDPLCRAAYPWGREDQEQLAFFHQMLRMRAAHPVLVTGEMRMLAPCADVLGVVRTAPGGRDAFGRSVREETAICLINRSEGPVTVRVPEAELGCDVLCGTSGERVCAQDGALYLTVPPRSGETFFRARGGFETLKTTTHRESIAQGRVLDYDEVM</sequence>
<dbReference type="SUPFAM" id="SSF51445">
    <property type="entry name" value="(Trans)glycosidases"/>
    <property type="match status" value="1"/>
</dbReference>
<comment type="caution">
    <text evidence="5">The sequence shown here is derived from an EMBL/GenBank/DDBJ whole genome shotgun (WGS) entry which is preliminary data.</text>
</comment>
<dbReference type="EMBL" id="DVFJ01000013">
    <property type="protein sequence ID" value="HIQ71523.1"/>
    <property type="molecule type" value="Genomic_DNA"/>
</dbReference>
<dbReference type="PANTHER" id="PTHR10357">
    <property type="entry name" value="ALPHA-AMYLASE FAMILY MEMBER"/>
    <property type="match status" value="1"/>
</dbReference>
<dbReference type="InterPro" id="IPR045857">
    <property type="entry name" value="O16G_dom_2"/>
</dbReference>
<keyword evidence="2 5" id="KW-0378">Hydrolase</keyword>
<dbReference type="InterPro" id="IPR004185">
    <property type="entry name" value="Glyco_hydro_13_lg-like_dom"/>
</dbReference>
<dbReference type="Gene3D" id="3.20.20.80">
    <property type="entry name" value="Glycosidases"/>
    <property type="match status" value="1"/>
</dbReference>
<dbReference type="Pfam" id="PF00128">
    <property type="entry name" value="Alpha-amylase"/>
    <property type="match status" value="1"/>
</dbReference>
<comment type="similarity">
    <text evidence="1">Belongs to the glycosyl hydrolase 13 family.</text>
</comment>
<dbReference type="SMART" id="SM00642">
    <property type="entry name" value="Aamy"/>
    <property type="match status" value="1"/>
</dbReference>
<keyword evidence="3" id="KW-0326">Glycosidase</keyword>
<feature type="domain" description="Glycosyl hydrolase family 13 catalytic" evidence="4">
    <location>
        <begin position="135"/>
        <end position="542"/>
    </location>
</feature>
<evidence type="ECO:0000313" key="5">
    <source>
        <dbReference type="EMBL" id="HIQ71523.1"/>
    </source>
</evidence>
<dbReference type="InterPro" id="IPR014756">
    <property type="entry name" value="Ig_E-set"/>
</dbReference>
<dbReference type="AlphaFoldDB" id="A0A9D1CQV4"/>
<evidence type="ECO:0000256" key="3">
    <source>
        <dbReference type="ARBA" id="ARBA00023295"/>
    </source>
</evidence>
<dbReference type="Gene3D" id="2.60.40.10">
    <property type="entry name" value="Immunoglobulins"/>
    <property type="match status" value="1"/>
</dbReference>
<protein>
    <submittedName>
        <fullName evidence="5">Glycoside hydrolase family 13 protein</fullName>
    </submittedName>
</protein>
<dbReference type="Proteomes" id="UP000886887">
    <property type="component" value="Unassembled WGS sequence"/>
</dbReference>
<dbReference type="Gene3D" id="2.60.40.1180">
    <property type="entry name" value="Golgi alpha-mannosidase II"/>
    <property type="match status" value="1"/>
</dbReference>
<dbReference type="GO" id="GO:0005975">
    <property type="term" value="P:carbohydrate metabolic process"/>
    <property type="evidence" value="ECO:0007669"/>
    <property type="project" value="InterPro"/>
</dbReference>
<reference evidence="5" key="1">
    <citation type="submission" date="2020-10" db="EMBL/GenBank/DDBJ databases">
        <authorList>
            <person name="Gilroy R."/>
        </authorList>
    </citation>
    <scope>NUCLEOTIDE SEQUENCE</scope>
    <source>
        <strain evidence="5">ChiSxjej2B14-6234</strain>
    </source>
</reference>
<dbReference type="GO" id="GO:0004553">
    <property type="term" value="F:hydrolase activity, hydrolyzing O-glycosyl compounds"/>
    <property type="evidence" value="ECO:0007669"/>
    <property type="project" value="InterPro"/>
</dbReference>
<reference evidence="5" key="2">
    <citation type="journal article" date="2021" name="PeerJ">
        <title>Extensive microbial diversity within the chicken gut microbiome revealed by metagenomics and culture.</title>
        <authorList>
            <person name="Gilroy R."/>
            <person name="Ravi A."/>
            <person name="Getino M."/>
            <person name="Pursley I."/>
            <person name="Horton D.L."/>
            <person name="Alikhan N.F."/>
            <person name="Baker D."/>
            <person name="Gharbi K."/>
            <person name="Hall N."/>
            <person name="Watson M."/>
            <person name="Adriaenssens E.M."/>
            <person name="Foster-Nyarko E."/>
            <person name="Jarju S."/>
            <person name="Secka A."/>
            <person name="Antonio M."/>
            <person name="Oren A."/>
            <person name="Chaudhuri R.R."/>
            <person name="La Ragione R."/>
            <person name="Hildebrand F."/>
            <person name="Pallen M.J."/>
        </authorList>
    </citation>
    <scope>NUCLEOTIDE SEQUENCE</scope>
    <source>
        <strain evidence="5">ChiSxjej2B14-6234</strain>
    </source>
</reference>
<dbReference type="PANTHER" id="PTHR10357:SF210">
    <property type="entry name" value="MALTODEXTRIN GLUCOSIDASE"/>
    <property type="match status" value="1"/>
</dbReference>
<organism evidence="5 6">
    <name type="scientific">Candidatus Onthenecus intestinigallinarum</name>
    <dbReference type="NCBI Taxonomy" id="2840875"/>
    <lineage>
        <taxon>Bacteria</taxon>
        <taxon>Bacillati</taxon>
        <taxon>Bacillota</taxon>
        <taxon>Clostridia</taxon>
        <taxon>Eubacteriales</taxon>
        <taxon>Candidatus Onthenecus</taxon>
    </lineage>
</organism>
<dbReference type="CDD" id="cd11338">
    <property type="entry name" value="AmyAc_CMD"/>
    <property type="match status" value="1"/>
</dbReference>
<evidence type="ECO:0000313" key="6">
    <source>
        <dbReference type="Proteomes" id="UP000886887"/>
    </source>
</evidence>
<dbReference type="CDD" id="cd02857">
    <property type="entry name" value="E_set_CDase_PDE_N"/>
    <property type="match status" value="1"/>
</dbReference>
<dbReference type="InterPro" id="IPR013780">
    <property type="entry name" value="Glyco_hydro_b"/>
</dbReference>
<gene>
    <name evidence="5" type="ORF">IAB73_04855</name>
</gene>
<dbReference type="InterPro" id="IPR013783">
    <property type="entry name" value="Ig-like_fold"/>
</dbReference>
<evidence type="ECO:0000259" key="4">
    <source>
        <dbReference type="SMART" id="SM00642"/>
    </source>
</evidence>